<accession>A0A9N8HPS0</accession>
<gene>
    <name evidence="2" type="ORF">SEMRO_1098_G240920.1</name>
</gene>
<keyword evidence="3" id="KW-1185">Reference proteome</keyword>
<name>A0A9N8HPS0_9STRA</name>
<evidence type="ECO:0000256" key="1">
    <source>
        <dbReference type="SAM" id="MobiDB-lite"/>
    </source>
</evidence>
<comment type="caution">
    <text evidence="2">The sequence shown here is derived from an EMBL/GenBank/DDBJ whole genome shotgun (WGS) entry which is preliminary data.</text>
</comment>
<feature type="region of interest" description="Disordered" evidence="1">
    <location>
        <begin position="297"/>
        <end position="320"/>
    </location>
</feature>
<protein>
    <recommendedName>
        <fullName evidence="4">DNA helicase</fullName>
    </recommendedName>
</protein>
<dbReference type="EMBL" id="CAICTM010001096">
    <property type="protein sequence ID" value="CAB9520375.1"/>
    <property type="molecule type" value="Genomic_DNA"/>
</dbReference>
<feature type="non-terminal residue" evidence="2">
    <location>
        <position position="569"/>
    </location>
</feature>
<sequence length="569" mass="64707">MKKLGPGSRKYEDDTQEATRLIRRAAFAHNSTNIVGAPMASFLLRNHQRFYFSHEFVYCPLKDILRLLNKEAITVDAKLSSDGSLFFENQAFHYLCRSTDLESLSVRQFYEGYFAWDMTKAKKKRKRNGEKTFWRFENMDHFIHPSSKQLKKKKGTYGLPSQCAVKSDKNKLIKVTQWDFPDTSLFRANMLTCPQDQISIKMEQYCQSALSLLMPFRSQSDFVPIGYSGRKPYTNILREAHNDDETKRQQDDMPTVFTDENIRFLQNLQDCAHNFTRHKVSNDDLQSVTEPYCPPDCVRVQEQDDDSDEEEGSDDIPFPSFFNQLDEDVTDEEFMFLEATMQGYSFDSIMLKRKKQTEDADTVKLPIPTNDCEDPMGAEGDFVEYTVHIQSHTVADATGAGIGHGQKPFHIRDIVEVLLTKTTARAREAIFEYNKGAKVHEANGSIASILEWASAGKLDPLQRRAFEAIISAFLLTFYDEVVDEENDGLIEFTVIEKYRNTKKNLKLLKGGEGTQLICLVHGPGGSGKTTVINLTTAYAREFCKLIGSEFTSRTIVITALSGVAATLLH</sequence>
<dbReference type="Gene3D" id="3.40.50.300">
    <property type="entry name" value="P-loop containing nucleotide triphosphate hydrolases"/>
    <property type="match status" value="1"/>
</dbReference>
<evidence type="ECO:0000313" key="2">
    <source>
        <dbReference type="EMBL" id="CAB9520375.1"/>
    </source>
</evidence>
<dbReference type="InterPro" id="IPR027417">
    <property type="entry name" value="P-loop_NTPase"/>
</dbReference>
<dbReference type="Proteomes" id="UP001153069">
    <property type="component" value="Unassembled WGS sequence"/>
</dbReference>
<dbReference type="SUPFAM" id="SSF52540">
    <property type="entry name" value="P-loop containing nucleoside triphosphate hydrolases"/>
    <property type="match status" value="1"/>
</dbReference>
<proteinExistence type="predicted"/>
<dbReference type="AlphaFoldDB" id="A0A9N8HPS0"/>
<organism evidence="2 3">
    <name type="scientific">Seminavis robusta</name>
    <dbReference type="NCBI Taxonomy" id="568900"/>
    <lineage>
        <taxon>Eukaryota</taxon>
        <taxon>Sar</taxon>
        <taxon>Stramenopiles</taxon>
        <taxon>Ochrophyta</taxon>
        <taxon>Bacillariophyta</taxon>
        <taxon>Bacillariophyceae</taxon>
        <taxon>Bacillariophycidae</taxon>
        <taxon>Naviculales</taxon>
        <taxon>Naviculaceae</taxon>
        <taxon>Seminavis</taxon>
    </lineage>
</organism>
<evidence type="ECO:0008006" key="4">
    <source>
        <dbReference type="Google" id="ProtNLM"/>
    </source>
</evidence>
<feature type="compositionally biased region" description="Acidic residues" evidence="1">
    <location>
        <begin position="303"/>
        <end position="314"/>
    </location>
</feature>
<evidence type="ECO:0000313" key="3">
    <source>
        <dbReference type="Proteomes" id="UP001153069"/>
    </source>
</evidence>
<dbReference type="OrthoDB" id="432234at2759"/>
<reference evidence="2" key="1">
    <citation type="submission" date="2020-06" db="EMBL/GenBank/DDBJ databases">
        <authorList>
            <consortium name="Plant Systems Biology data submission"/>
        </authorList>
    </citation>
    <scope>NUCLEOTIDE SEQUENCE</scope>
    <source>
        <strain evidence="2">D6</strain>
    </source>
</reference>